<dbReference type="PANTHER" id="PTHR33116">
    <property type="entry name" value="REVERSE TRANSCRIPTASE ZINC-BINDING DOMAIN-CONTAINING PROTEIN-RELATED-RELATED"/>
    <property type="match status" value="1"/>
</dbReference>
<reference evidence="2" key="1">
    <citation type="journal article" date="2021" name="Nat. Commun.">
        <title>Genomic analyses provide insights into spinach domestication and the genetic basis of agronomic traits.</title>
        <authorList>
            <person name="Cai X."/>
            <person name="Sun X."/>
            <person name="Xu C."/>
            <person name="Sun H."/>
            <person name="Wang X."/>
            <person name="Ge C."/>
            <person name="Zhang Z."/>
            <person name="Wang Q."/>
            <person name="Fei Z."/>
            <person name="Jiao C."/>
            <person name="Wang Q."/>
        </authorList>
    </citation>
    <scope>NUCLEOTIDE SEQUENCE [LARGE SCALE GENOMIC DNA]</scope>
    <source>
        <strain evidence="2">cv. Varoflay</strain>
    </source>
</reference>
<name>A0ABM3RP94_SPIOL</name>
<dbReference type="PANTHER" id="PTHR33116:SF84">
    <property type="entry name" value="RNA-DIRECTED DNA POLYMERASE"/>
    <property type="match status" value="1"/>
</dbReference>
<evidence type="ECO:0000313" key="2">
    <source>
        <dbReference type="Proteomes" id="UP000813463"/>
    </source>
</evidence>
<dbReference type="Pfam" id="PF00078">
    <property type="entry name" value="RVT_1"/>
    <property type="match status" value="1"/>
</dbReference>
<reference evidence="3" key="2">
    <citation type="submission" date="2025-08" db="UniProtKB">
        <authorList>
            <consortium name="RefSeq"/>
        </authorList>
    </citation>
    <scope>IDENTIFICATION</scope>
    <source>
        <tissue evidence="3">Leaf</tissue>
    </source>
</reference>
<evidence type="ECO:0000313" key="3">
    <source>
        <dbReference type="RefSeq" id="XP_056697444.1"/>
    </source>
</evidence>
<evidence type="ECO:0000259" key="1">
    <source>
        <dbReference type="Pfam" id="PF00078"/>
    </source>
</evidence>
<dbReference type="Proteomes" id="UP000813463">
    <property type="component" value="Chromosome 4"/>
</dbReference>
<organism evidence="2 3">
    <name type="scientific">Spinacia oleracea</name>
    <name type="common">Spinach</name>
    <dbReference type="NCBI Taxonomy" id="3562"/>
    <lineage>
        <taxon>Eukaryota</taxon>
        <taxon>Viridiplantae</taxon>
        <taxon>Streptophyta</taxon>
        <taxon>Embryophyta</taxon>
        <taxon>Tracheophyta</taxon>
        <taxon>Spermatophyta</taxon>
        <taxon>Magnoliopsida</taxon>
        <taxon>eudicotyledons</taxon>
        <taxon>Gunneridae</taxon>
        <taxon>Pentapetalae</taxon>
        <taxon>Caryophyllales</taxon>
        <taxon>Chenopodiaceae</taxon>
        <taxon>Chenopodioideae</taxon>
        <taxon>Anserineae</taxon>
        <taxon>Spinacia</taxon>
    </lineage>
</organism>
<dbReference type="RefSeq" id="XP_056697444.1">
    <property type="nucleotide sequence ID" value="XM_056841466.1"/>
</dbReference>
<dbReference type="InterPro" id="IPR000477">
    <property type="entry name" value="RT_dom"/>
</dbReference>
<sequence>MEDIKCVGNLFTWNNKQQGSSRVFSKTDRIMANHAWKSCFSAAEVCFMPEGHFDHSPGFLSVYPRYDGGKKPFKYFTMWKCSAVFSDIIQKAWNIQISGSKMFILVNKLKRVNHALKDLNKVGFTDVQAADFRGHQNMVAAQSAIQKAKVSWLKDGDENTALFHQSIRSRKVQNQVYNIYDMKGEWKDTTDGVSQAFLDYYKVLLGSTHELRTLISRQVVQQGPVCMDLHKAILNAPYTADEVKKALFSIPGVKALGPDCFGSYFYKDAWHIVGDEVIAAILDMLQQGQLLKEVNHTVITLIPYTKCPKDRIKEVLFMEAYDIVDWKFLHEMLEFLDFPKKFVDMVMQCVGTPMFSLMLNRSMHGFFKSQRGLRQGDPISPLLFFIYVEYLFKILNRMSAMRPMPQFQFHLRCKDLILCSMGDYQSIYLLLRAFKLFSNSAGLKMIYVAQCGHLVDKMITRIKDIVKICRAVLWSGHAFSHEPSNIAWEKVCSDKQTGGLGFRDVLLWNTAFMGKYVWALVNKQDNVWIRWVTSVYLKDGEWWEYL</sequence>
<dbReference type="GeneID" id="110795691"/>
<proteinExistence type="predicted"/>
<gene>
    <name evidence="3" type="primary">LOC110795691</name>
</gene>
<feature type="domain" description="Reverse transcriptase" evidence="1">
    <location>
        <begin position="319"/>
        <end position="406"/>
    </location>
</feature>
<accession>A0ABM3RP94</accession>
<protein>
    <recommendedName>
        <fullName evidence="1">Reverse transcriptase domain-containing protein</fullName>
    </recommendedName>
</protein>
<keyword evidence="2" id="KW-1185">Reference proteome</keyword>